<evidence type="ECO:0000313" key="1">
    <source>
        <dbReference type="EMBL" id="EYR63856.1"/>
    </source>
</evidence>
<protein>
    <recommendedName>
        <fullName evidence="3">Peptidase C39-like domain-containing protein</fullName>
    </recommendedName>
</protein>
<evidence type="ECO:0008006" key="3">
    <source>
        <dbReference type="Google" id="ProtNLM"/>
    </source>
</evidence>
<evidence type="ECO:0000313" key="2">
    <source>
        <dbReference type="Proteomes" id="UP000019753"/>
    </source>
</evidence>
<keyword evidence="2" id="KW-1185">Reference proteome</keyword>
<organism evidence="1 2">
    <name type="scientific">Actinotalea ferrariae CF5-4</name>
    <dbReference type="NCBI Taxonomy" id="948458"/>
    <lineage>
        <taxon>Bacteria</taxon>
        <taxon>Bacillati</taxon>
        <taxon>Actinomycetota</taxon>
        <taxon>Actinomycetes</taxon>
        <taxon>Micrococcales</taxon>
        <taxon>Cellulomonadaceae</taxon>
        <taxon>Actinotalea</taxon>
    </lineage>
</organism>
<proteinExistence type="predicted"/>
<comment type="caution">
    <text evidence="1">The sequence shown here is derived from an EMBL/GenBank/DDBJ whole genome shotgun (WGS) entry which is preliminary data.</text>
</comment>
<reference evidence="1 2" key="1">
    <citation type="submission" date="2014-01" db="EMBL/GenBank/DDBJ databases">
        <title>Actinotalea ferrariae CF5-4.</title>
        <authorList>
            <person name="Chen F."/>
            <person name="Li Y."/>
            <person name="Wang G."/>
        </authorList>
    </citation>
    <scope>NUCLEOTIDE SEQUENCE [LARGE SCALE GENOMIC DNA]</scope>
    <source>
        <strain evidence="1 2">CF5-4</strain>
    </source>
</reference>
<sequence length="267" mass="27908">MDGHGRPAVQLSTVLRRLGWGRSPDLGPVPAPDPETAARRLATARRLAADGRQQDGTTCGSAVLTMLAALGDPGLEHWLARGRLTGPTLPPELAGAPSSALDRLADASAAVRFRAVHRVVQRRTTERSLLGGPWPRALGTPPWGAAGVARLAGVGWTHRPLDDTDAGSLRAELDRVRRWVAAGVPVPLYSGGDTRQGLAAAVPRHVVLVVGADDGALDVFEPSRGAVVRARVADLLTPDGPQPALGGWRHLAWAVVPVAGGDRVVAR</sequence>
<dbReference type="Proteomes" id="UP000019753">
    <property type="component" value="Unassembled WGS sequence"/>
</dbReference>
<accession>A0A021VRV1</accession>
<dbReference type="AlphaFoldDB" id="A0A021VRV1"/>
<dbReference type="EMBL" id="AXCW01000064">
    <property type="protein sequence ID" value="EYR63856.1"/>
    <property type="molecule type" value="Genomic_DNA"/>
</dbReference>
<gene>
    <name evidence="1" type="ORF">N866_17665</name>
</gene>
<name>A0A021VRV1_9CELL</name>